<dbReference type="PANTHER" id="PTHR24104">
    <property type="entry name" value="E3 UBIQUITIN-PROTEIN LIGASE NHLRC1-RELATED"/>
    <property type="match status" value="1"/>
</dbReference>
<keyword evidence="4" id="KW-1185">Reference proteome</keyword>
<dbReference type="PROSITE" id="PS51125">
    <property type="entry name" value="NHL"/>
    <property type="match status" value="2"/>
</dbReference>
<dbReference type="PANTHER" id="PTHR24104:SF25">
    <property type="entry name" value="PROTEIN LIN-41"/>
    <property type="match status" value="1"/>
</dbReference>
<gene>
    <name evidence="3" type="ORF">Ctob_005677</name>
</gene>
<dbReference type="InterPro" id="IPR050952">
    <property type="entry name" value="TRIM-NHL_E3_ligases"/>
</dbReference>
<feature type="repeat" description="NHL" evidence="2">
    <location>
        <begin position="73"/>
        <end position="117"/>
    </location>
</feature>
<feature type="repeat" description="NHL" evidence="2">
    <location>
        <begin position="122"/>
        <end position="164"/>
    </location>
</feature>
<dbReference type="AlphaFoldDB" id="A0A0M0K252"/>
<dbReference type="EMBL" id="JWZX01001653">
    <property type="protein sequence ID" value="KOO32904.1"/>
    <property type="molecule type" value="Genomic_DNA"/>
</dbReference>
<evidence type="ECO:0000313" key="4">
    <source>
        <dbReference type="Proteomes" id="UP000037460"/>
    </source>
</evidence>
<dbReference type="InterPro" id="IPR011042">
    <property type="entry name" value="6-blade_b-propeller_TolB-like"/>
</dbReference>
<keyword evidence="1" id="KW-0677">Repeat</keyword>
<dbReference type="Gene3D" id="2.120.10.30">
    <property type="entry name" value="TolB, C-terminal domain"/>
    <property type="match status" value="2"/>
</dbReference>
<evidence type="ECO:0000256" key="2">
    <source>
        <dbReference type="PROSITE-ProRule" id="PRU00504"/>
    </source>
</evidence>
<protein>
    <submittedName>
        <fullName evidence="3">NHL repeat containing protein</fullName>
    </submittedName>
</protein>
<accession>A0A0M0K252</accession>
<dbReference type="OrthoDB" id="342730at2759"/>
<dbReference type="SUPFAM" id="SSF101898">
    <property type="entry name" value="NHL repeat"/>
    <property type="match status" value="1"/>
</dbReference>
<proteinExistence type="predicted"/>
<dbReference type="Proteomes" id="UP000037460">
    <property type="component" value="Unassembled WGS sequence"/>
</dbReference>
<dbReference type="GO" id="GO:0008270">
    <property type="term" value="F:zinc ion binding"/>
    <property type="evidence" value="ECO:0007669"/>
    <property type="project" value="UniProtKB-KW"/>
</dbReference>
<dbReference type="CDD" id="cd05819">
    <property type="entry name" value="NHL"/>
    <property type="match status" value="1"/>
</dbReference>
<dbReference type="InterPro" id="IPR001258">
    <property type="entry name" value="NHL_repeat"/>
</dbReference>
<evidence type="ECO:0000256" key="1">
    <source>
        <dbReference type="ARBA" id="ARBA00022737"/>
    </source>
</evidence>
<evidence type="ECO:0000313" key="3">
    <source>
        <dbReference type="EMBL" id="KOO32904.1"/>
    </source>
</evidence>
<sequence length="300" mass="31831">MPDGNLCISDSVNLRLQIVTPDGEFVQSIGSPGTGPGQLRGNSGVACEGGLLFVVEGGNHRVQKLALSDGSLLAKAGSHGSKKGEMWCPQGCAFVKAQNTLFVADHINGRIVVFDTNTMEHIRSFGSRGTEPGCLEYPCDMALKGEEVFVTEFGNHRVSVFTKRGVFVRILGGEGKAPGQFFEPRGVAIVKGWVVVTEARRVQVLSPEGESRQVLEIPGAGSLWGVCKDELGRAYVTDVRAGHAKVYVLNVSGQSYEEGQSASVQANAAAQKAAEAAAKLQEWKESKMLKAASAEPSIPS</sequence>
<reference evidence="4" key="1">
    <citation type="journal article" date="2015" name="PLoS Genet.">
        <title>Genome Sequence and Transcriptome Analyses of Chrysochromulina tobin: Metabolic Tools for Enhanced Algal Fitness in the Prominent Order Prymnesiales (Haptophyceae).</title>
        <authorList>
            <person name="Hovde B.T."/>
            <person name="Deodato C.R."/>
            <person name="Hunsperger H.M."/>
            <person name="Ryken S.A."/>
            <person name="Yost W."/>
            <person name="Jha R.K."/>
            <person name="Patterson J."/>
            <person name="Monnat R.J. Jr."/>
            <person name="Barlow S.B."/>
            <person name="Starkenburg S.R."/>
            <person name="Cattolico R.A."/>
        </authorList>
    </citation>
    <scope>NUCLEOTIDE SEQUENCE</scope>
    <source>
        <strain evidence="4">CCMP291</strain>
    </source>
</reference>
<organism evidence="3 4">
    <name type="scientific">Chrysochromulina tobinii</name>
    <dbReference type="NCBI Taxonomy" id="1460289"/>
    <lineage>
        <taxon>Eukaryota</taxon>
        <taxon>Haptista</taxon>
        <taxon>Haptophyta</taxon>
        <taxon>Prymnesiophyceae</taxon>
        <taxon>Prymnesiales</taxon>
        <taxon>Chrysochromulinaceae</taxon>
        <taxon>Chrysochromulina</taxon>
    </lineage>
</organism>
<name>A0A0M0K252_9EUKA</name>
<comment type="caution">
    <text evidence="3">The sequence shown here is derived from an EMBL/GenBank/DDBJ whole genome shotgun (WGS) entry which is preliminary data.</text>
</comment>